<evidence type="ECO:0000256" key="3">
    <source>
        <dbReference type="PROSITE-ProRule" id="PRU00169"/>
    </source>
</evidence>
<dbReference type="Gene3D" id="3.40.50.2300">
    <property type="match status" value="1"/>
</dbReference>
<dbReference type="SMART" id="SM00421">
    <property type="entry name" value="HTH_LUXR"/>
    <property type="match status" value="1"/>
</dbReference>
<feature type="domain" description="Response regulatory" evidence="5">
    <location>
        <begin position="6"/>
        <end position="122"/>
    </location>
</feature>
<protein>
    <submittedName>
        <fullName evidence="6">Two component transcriptional regulator, LuxR family</fullName>
    </submittedName>
</protein>
<gene>
    <name evidence="6" type="ORF">SAMN05421825_1989</name>
</gene>
<keyword evidence="7" id="KW-1185">Reference proteome</keyword>
<dbReference type="Proteomes" id="UP000199203">
    <property type="component" value="Unassembled WGS sequence"/>
</dbReference>
<evidence type="ECO:0000313" key="6">
    <source>
        <dbReference type="EMBL" id="SDF73767.1"/>
    </source>
</evidence>
<dbReference type="Pfam" id="PF00196">
    <property type="entry name" value="GerE"/>
    <property type="match status" value="1"/>
</dbReference>
<dbReference type="PROSITE" id="PS50110">
    <property type="entry name" value="RESPONSE_REGULATORY"/>
    <property type="match status" value="1"/>
</dbReference>
<dbReference type="CDD" id="cd06170">
    <property type="entry name" value="LuxR_C_like"/>
    <property type="match status" value="1"/>
</dbReference>
<dbReference type="InterPro" id="IPR058245">
    <property type="entry name" value="NreC/VraR/RcsB-like_REC"/>
</dbReference>
<dbReference type="PANTHER" id="PTHR43214:SF43">
    <property type="entry name" value="TWO-COMPONENT RESPONSE REGULATOR"/>
    <property type="match status" value="1"/>
</dbReference>
<dbReference type="SUPFAM" id="SSF46894">
    <property type="entry name" value="C-terminal effector domain of the bipartite response regulators"/>
    <property type="match status" value="1"/>
</dbReference>
<evidence type="ECO:0000256" key="1">
    <source>
        <dbReference type="ARBA" id="ARBA00022553"/>
    </source>
</evidence>
<keyword evidence="2" id="KW-0238">DNA-binding</keyword>
<evidence type="ECO:0000313" key="7">
    <source>
        <dbReference type="Proteomes" id="UP000199203"/>
    </source>
</evidence>
<dbReference type="GO" id="GO:0006355">
    <property type="term" value="P:regulation of DNA-templated transcription"/>
    <property type="evidence" value="ECO:0007669"/>
    <property type="project" value="InterPro"/>
</dbReference>
<dbReference type="CDD" id="cd17535">
    <property type="entry name" value="REC_NarL-like"/>
    <property type="match status" value="1"/>
</dbReference>
<dbReference type="Pfam" id="PF00072">
    <property type="entry name" value="Response_reg"/>
    <property type="match status" value="1"/>
</dbReference>
<feature type="modified residue" description="4-aspartylphosphate" evidence="3">
    <location>
        <position position="57"/>
    </location>
</feature>
<dbReference type="SMART" id="SM00448">
    <property type="entry name" value="REC"/>
    <property type="match status" value="1"/>
</dbReference>
<reference evidence="7" key="1">
    <citation type="submission" date="2016-10" db="EMBL/GenBank/DDBJ databases">
        <authorList>
            <person name="Varghese N."/>
            <person name="Submissions S."/>
        </authorList>
    </citation>
    <scope>NUCLEOTIDE SEQUENCE [LARGE SCALE GENOMIC DNA]</scope>
    <source>
        <strain evidence="7">DSM 19684</strain>
    </source>
</reference>
<sequence>MMNNINILIVDDHFMVIEGIRSILQDEENINWLGHSMSASSCMDFLEKYRPDVILMDISLPDESGIDLCRKVKKQYPRIKILGLSTYNQQSVIRDMLKNGASGYLLKNASKEELTDAIASVMNGESYLCMEAAESLQNTETSNPIITKREKEVLSLICDGFTNPEIAERLFISLPTANTHRKSLLQKFGAKNVASLVKMAVERRLFSDFFWE</sequence>
<dbReference type="InterPro" id="IPR016032">
    <property type="entry name" value="Sig_transdc_resp-reg_C-effctor"/>
</dbReference>
<dbReference type="PANTHER" id="PTHR43214">
    <property type="entry name" value="TWO-COMPONENT RESPONSE REGULATOR"/>
    <property type="match status" value="1"/>
</dbReference>
<evidence type="ECO:0000256" key="2">
    <source>
        <dbReference type="ARBA" id="ARBA00023125"/>
    </source>
</evidence>
<dbReference type="InterPro" id="IPR039420">
    <property type="entry name" value="WalR-like"/>
</dbReference>
<dbReference type="PRINTS" id="PR00038">
    <property type="entry name" value="HTHLUXR"/>
</dbReference>
<dbReference type="InterPro" id="IPR011006">
    <property type="entry name" value="CheY-like_superfamily"/>
</dbReference>
<dbReference type="EMBL" id="FNBH01000002">
    <property type="protein sequence ID" value="SDF73767.1"/>
    <property type="molecule type" value="Genomic_DNA"/>
</dbReference>
<dbReference type="InterPro" id="IPR000792">
    <property type="entry name" value="Tscrpt_reg_LuxR_C"/>
</dbReference>
<dbReference type="STRING" id="454006.SAMN05421825_1989"/>
<dbReference type="RefSeq" id="WP_221405580.1">
    <property type="nucleotide sequence ID" value="NZ_FNBH01000002.1"/>
</dbReference>
<keyword evidence="1 3" id="KW-0597">Phosphoprotein</keyword>
<proteinExistence type="predicted"/>
<feature type="domain" description="HTH luxR-type" evidence="4">
    <location>
        <begin position="139"/>
        <end position="204"/>
    </location>
</feature>
<dbReference type="InterPro" id="IPR001789">
    <property type="entry name" value="Sig_transdc_resp-reg_receiver"/>
</dbReference>
<organism evidence="6 7">
    <name type="scientific">Epilithonimonas hungarica</name>
    <dbReference type="NCBI Taxonomy" id="454006"/>
    <lineage>
        <taxon>Bacteria</taxon>
        <taxon>Pseudomonadati</taxon>
        <taxon>Bacteroidota</taxon>
        <taxon>Flavobacteriia</taxon>
        <taxon>Flavobacteriales</taxon>
        <taxon>Weeksellaceae</taxon>
        <taxon>Chryseobacterium group</taxon>
        <taxon>Epilithonimonas</taxon>
    </lineage>
</organism>
<evidence type="ECO:0000259" key="4">
    <source>
        <dbReference type="PROSITE" id="PS50043"/>
    </source>
</evidence>
<dbReference type="GO" id="GO:0003677">
    <property type="term" value="F:DNA binding"/>
    <property type="evidence" value="ECO:0007669"/>
    <property type="project" value="UniProtKB-KW"/>
</dbReference>
<name>A0A1G7NIP6_9FLAO</name>
<evidence type="ECO:0000259" key="5">
    <source>
        <dbReference type="PROSITE" id="PS50110"/>
    </source>
</evidence>
<dbReference type="AlphaFoldDB" id="A0A1G7NIP6"/>
<dbReference type="PROSITE" id="PS50043">
    <property type="entry name" value="HTH_LUXR_2"/>
    <property type="match status" value="1"/>
</dbReference>
<accession>A0A1G7NIP6</accession>
<dbReference type="SUPFAM" id="SSF52172">
    <property type="entry name" value="CheY-like"/>
    <property type="match status" value="1"/>
</dbReference>
<dbReference type="GO" id="GO:0000160">
    <property type="term" value="P:phosphorelay signal transduction system"/>
    <property type="evidence" value="ECO:0007669"/>
    <property type="project" value="InterPro"/>
</dbReference>